<dbReference type="Proteomes" id="UP000017090">
    <property type="component" value="Unassembled WGS sequence"/>
</dbReference>
<gene>
    <name evidence="2" type="ORF">HMPREF1250_0007</name>
</gene>
<reference evidence="2 3" key="1">
    <citation type="submission" date="2013-09" db="EMBL/GenBank/DDBJ databases">
        <authorList>
            <person name="Durkin A.S."/>
            <person name="Haft D.R."/>
            <person name="McCorrison J."/>
            <person name="Torralba M."/>
            <person name="Gillis M."/>
            <person name="Haft D.H."/>
            <person name="Methe B."/>
            <person name="Sutton G."/>
            <person name="Nelson K.E."/>
        </authorList>
    </citation>
    <scope>NUCLEOTIDE SEQUENCE [LARGE SCALE GENOMIC DNA]</scope>
    <source>
        <strain evidence="2 3">BV3C16-1</strain>
    </source>
</reference>
<dbReference type="PATRIC" id="fig|1111454.3.peg.795"/>
<feature type="transmembrane region" description="Helical" evidence="1">
    <location>
        <begin position="20"/>
        <end position="38"/>
    </location>
</feature>
<evidence type="ECO:0000313" key="2">
    <source>
        <dbReference type="EMBL" id="ERT60652.1"/>
    </source>
</evidence>
<keyword evidence="3" id="KW-1185">Reference proteome</keyword>
<proteinExistence type="predicted"/>
<keyword evidence="1" id="KW-0812">Transmembrane</keyword>
<dbReference type="PROSITE" id="PS51257">
    <property type="entry name" value="PROKAR_LIPOPROTEIN"/>
    <property type="match status" value="1"/>
</dbReference>
<name>U7UML5_9FIRM</name>
<evidence type="ECO:0000313" key="3">
    <source>
        <dbReference type="Proteomes" id="UP000017090"/>
    </source>
</evidence>
<keyword evidence="1" id="KW-0472">Membrane</keyword>
<dbReference type="AlphaFoldDB" id="U7UML5"/>
<keyword evidence="1" id="KW-1133">Transmembrane helix</keyword>
<sequence length="151" mass="16028">MYLPQIKEEVEKFAKNPKAIAVCIVLCLAVACAGGWLLCRHYEHDAAADSHDTTVTIQSIADDNHTARDDIDAAAGQIDAAEEQFDGATTALDRSTESATRLQNSVAGNSAQLDECQDIIASGRSNIAEARQIFADVDNANQINGAQAGSH</sequence>
<comment type="caution">
    <text evidence="2">The sequence shown here is derived from an EMBL/GenBank/DDBJ whole genome shotgun (WGS) entry which is preliminary data.</text>
</comment>
<accession>U7UML5</accession>
<protein>
    <submittedName>
        <fullName evidence="2">Putative lipoprotein</fullName>
    </submittedName>
</protein>
<keyword evidence="2" id="KW-0449">Lipoprotein</keyword>
<dbReference type="EMBL" id="AWXA01000017">
    <property type="protein sequence ID" value="ERT60652.1"/>
    <property type="molecule type" value="Genomic_DNA"/>
</dbReference>
<organism evidence="2 3">
    <name type="scientific">Megasphaera vaginalis</name>
    <name type="common">ex Srinivasan et al. 2021</name>
    <dbReference type="NCBI Taxonomy" id="1111454"/>
    <lineage>
        <taxon>Bacteria</taxon>
        <taxon>Bacillati</taxon>
        <taxon>Bacillota</taxon>
        <taxon>Negativicutes</taxon>
        <taxon>Veillonellales</taxon>
        <taxon>Veillonellaceae</taxon>
        <taxon>Megasphaera</taxon>
    </lineage>
</organism>
<evidence type="ECO:0000256" key="1">
    <source>
        <dbReference type="SAM" id="Phobius"/>
    </source>
</evidence>